<dbReference type="PANTHER" id="PTHR35793:SF2">
    <property type="entry name" value="INNER MEMBRANE PROTEIN YJIG"/>
    <property type="match status" value="1"/>
</dbReference>
<dbReference type="PANTHER" id="PTHR35793">
    <property type="entry name" value="INNER MEMBRANE PROTEIN YJIG"/>
    <property type="match status" value="1"/>
</dbReference>
<proteinExistence type="predicted"/>
<dbReference type="AlphaFoldDB" id="A0A0F7JTB8"/>
<feature type="transmembrane region" description="Helical" evidence="1">
    <location>
        <begin position="262"/>
        <end position="281"/>
    </location>
</feature>
<organism evidence="2 3">
    <name type="scientific">Sedimenticola thiotaurini</name>
    <dbReference type="NCBI Taxonomy" id="1543721"/>
    <lineage>
        <taxon>Bacteria</taxon>
        <taxon>Pseudomonadati</taxon>
        <taxon>Pseudomonadota</taxon>
        <taxon>Gammaproteobacteria</taxon>
        <taxon>Chromatiales</taxon>
        <taxon>Sedimenticolaceae</taxon>
        <taxon>Sedimenticola</taxon>
    </lineage>
</organism>
<feature type="transmembrane region" description="Helical" evidence="1">
    <location>
        <begin position="62"/>
        <end position="84"/>
    </location>
</feature>
<feature type="transmembrane region" description="Helical" evidence="1">
    <location>
        <begin position="183"/>
        <end position="207"/>
    </location>
</feature>
<gene>
    <name evidence="2" type="ORF">AAY24_04495</name>
</gene>
<reference evidence="2 3" key="1">
    <citation type="journal article" date="2015" name="Genome Announc.">
        <title>Complete Genome Sequence of Sedimenticola thiotaurini Strain SIP-G1, a Polyphosphate- and Polyhydroxyalkanoate-Accumulating Sulfur-Oxidizing Gammaproteobacterium Isolated from Salt Marsh Sediments.</title>
        <authorList>
            <person name="Flood B.E."/>
            <person name="Jones D.S."/>
            <person name="Bailey J.V."/>
        </authorList>
    </citation>
    <scope>NUCLEOTIDE SEQUENCE [LARGE SCALE GENOMIC DNA]</scope>
    <source>
        <strain evidence="2 3">SIP-G1</strain>
    </source>
</reference>
<dbReference type="InterPro" id="IPR052549">
    <property type="entry name" value="SpmB"/>
</dbReference>
<feature type="transmembrane region" description="Helical" evidence="1">
    <location>
        <begin position="96"/>
        <end position="116"/>
    </location>
</feature>
<keyword evidence="1" id="KW-1133">Transmembrane helix</keyword>
<keyword evidence="1" id="KW-0472">Membrane</keyword>
<dbReference type="KEGG" id="seds:AAY24_04495"/>
<feature type="transmembrane region" description="Helical" evidence="1">
    <location>
        <begin position="122"/>
        <end position="143"/>
    </location>
</feature>
<protein>
    <submittedName>
        <fullName evidence="2">Nucleoside recognition family protein</fullName>
    </submittedName>
</protein>
<dbReference type="OrthoDB" id="1949361at2"/>
<dbReference type="PATRIC" id="fig|1543721.4.peg.939"/>
<dbReference type="Proteomes" id="UP000034410">
    <property type="component" value="Chromosome"/>
</dbReference>
<accession>A0A0F7JTB8</accession>
<dbReference type="RefSeq" id="WP_046858677.1">
    <property type="nucleotide sequence ID" value="NZ_CP011412.1"/>
</dbReference>
<feature type="transmembrane region" description="Helical" evidence="1">
    <location>
        <begin position="18"/>
        <end position="37"/>
    </location>
</feature>
<sequence length="312" mass="32977">MGEFAEIILRSGKAGVELAFFVFLPVMVVMLTFMRLLEAKGVLDWITARLSPLLHPFGLPDLGIFALIQILFVSFAAPVATLAIMDRAGTSSRHIAASLAMVLACAQANVVFPMSAVGLNGLMTILISAVCAVIGASATYYLFARGVSDRDVLPEPKPDHPVADDTLSLLTVINRAGREAIEISVSAVPMLILALLLVNLLRTVGAVELLEPLLAPVFSLFDLPSAALLPIITKFIAGGTAMMGVTMEFVQTGLIDLSTLNRLAGFLIHPFDIVGIAILISAGPRVAAVLRPALYGAGLAIVLRTLLHGLLF</sequence>
<evidence type="ECO:0000313" key="3">
    <source>
        <dbReference type="Proteomes" id="UP000034410"/>
    </source>
</evidence>
<feature type="transmembrane region" description="Helical" evidence="1">
    <location>
        <begin position="227"/>
        <end position="250"/>
    </location>
</feature>
<dbReference type="GO" id="GO:0005886">
    <property type="term" value="C:plasma membrane"/>
    <property type="evidence" value="ECO:0007669"/>
    <property type="project" value="TreeGrafter"/>
</dbReference>
<feature type="transmembrane region" description="Helical" evidence="1">
    <location>
        <begin position="293"/>
        <end position="311"/>
    </location>
</feature>
<keyword evidence="1" id="KW-0812">Transmembrane</keyword>
<dbReference type="EMBL" id="CP011412">
    <property type="protein sequence ID" value="AKH19741.1"/>
    <property type="molecule type" value="Genomic_DNA"/>
</dbReference>
<name>A0A0F7JTB8_9GAMM</name>
<evidence type="ECO:0000256" key="1">
    <source>
        <dbReference type="SAM" id="Phobius"/>
    </source>
</evidence>
<keyword evidence="3" id="KW-1185">Reference proteome</keyword>
<evidence type="ECO:0000313" key="2">
    <source>
        <dbReference type="EMBL" id="AKH19741.1"/>
    </source>
</evidence>